<dbReference type="Pfam" id="PF25597">
    <property type="entry name" value="SH3_retrovirus"/>
    <property type="match status" value="1"/>
</dbReference>
<evidence type="ECO:0000256" key="1">
    <source>
        <dbReference type="PROSITE-ProRule" id="PRU00047"/>
    </source>
</evidence>
<dbReference type="GO" id="GO:0008270">
    <property type="term" value="F:zinc ion binding"/>
    <property type="evidence" value="ECO:0007669"/>
    <property type="project" value="UniProtKB-KW"/>
</dbReference>
<dbReference type="AlphaFoldDB" id="A0A6L2LGD0"/>
<dbReference type="Pfam" id="PF00098">
    <property type="entry name" value="zf-CCHC"/>
    <property type="match status" value="1"/>
</dbReference>
<reference evidence="3" key="1">
    <citation type="journal article" date="2019" name="Sci. Rep.">
        <title>Draft genome of Tanacetum cinerariifolium, the natural source of mosquito coil.</title>
        <authorList>
            <person name="Yamashiro T."/>
            <person name="Shiraishi A."/>
            <person name="Satake H."/>
            <person name="Nakayama K."/>
        </authorList>
    </citation>
    <scope>NUCLEOTIDE SEQUENCE</scope>
</reference>
<name>A0A6L2LGD0_TANCI</name>
<evidence type="ECO:0000313" key="3">
    <source>
        <dbReference type="EMBL" id="GEU59265.1"/>
    </source>
</evidence>
<proteinExistence type="predicted"/>
<dbReference type="InterPro" id="IPR057670">
    <property type="entry name" value="SH3_retrovirus"/>
</dbReference>
<dbReference type="InterPro" id="IPR036875">
    <property type="entry name" value="Znf_CCHC_sf"/>
</dbReference>
<dbReference type="GO" id="GO:0003676">
    <property type="term" value="F:nucleic acid binding"/>
    <property type="evidence" value="ECO:0007669"/>
    <property type="project" value="InterPro"/>
</dbReference>
<dbReference type="PROSITE" id="PS50158">
    <property type="entry name" value="ZF_CCHC"/>
    <property type="match status" value="1"/>
</dbReference>
<dbReference type="EMBL" id="BKCJ010004143">
    <property type="protein sequence ID" value="GEU59265.1"/>
    <property type="molecule type" value="Genomic_DNA"/>
</dbReference>
<evidence type="ECO:0000259" key="2">
    <source>
        <dbReference type="PROSITE" id="PS50158"/>
    </source>
</evidence>
<keyword evidence="1" id="KW-0863">Zinc-finger</keyword>
<keyword evidence="1" id="KW-0479">Metal-binding</keyword>
<keyword evidence="1" id="KW-0862">Zinc</keyword>
<protein>
    <submittedName>
        <fullName evidence="3">Integrase, catalytic region, zinc finger, CCHC-type, peptidase aspartic, catalytic</fullName>
    </submittedName>
</protein>
<comment type="caution">
    <text evidence="3">The sequence shown here is derived from an EMBL/GenBank/DDBJ whole genome shotgun (WGS) entry which is preliminary data.</text>
</comment>
<feature type="domain" description="CCHC-type" evidence="2">
    <location>
        <begin position="360"/>
        <end position="376"/>
    </location>
</feature>
<accession>A0A6L2LGD0</accession>
<dbReference type="SUPFAM" id="SSF57756">
    <property type="entry name" value="Retrovirus zinc finger-like domains"/>
    <property type="match status" value="2"/>
</dbReference>
<organism evidence="3">
    <name type="scientific">Tanacetum cinerariifolium</name>
    <name type="common">Dalmatian daisy</name>
    <name type="synonym">Chrysanthemum cinerariifolium</name>
    <dbReference type="NCBI Taxonomy" id="118510"/>
    <lineage>
        <taxon>Eukaryota</taxon>
        <taxon>Viridiplantae</taxon>
        <taxon>Streptophyta</taxon>
        <taxon>Embryophyta</taxon>
        <taxon>Tracheophyta</taxon>
        <taxon>Spermatophyta</taxon>
        <taxon>Magnoliopsida</taxon>
        <taxon>eudicotyledons</taxon>
        <taxon>Gunneridae</taxon>
        <taxon>Pentapetalae</taxon>
        <taxon>asterids</taxon>
        <taxon>campanulids</taxon>
        <taxon>Asterales</taxon>
        <taxon>Asteraceae</taxon>
        <taxon>Asteroideae</taxon>
        <taxon>Anthemideae</taxon>
        <taxon>Anthemidinae</taxon>
        <taxon>Tanacetum</taxon>
    </lineage>
</organism>
<dbReference type="SMART" id="SM00343">
    <property type="entry name" value="ZnF_C2HC"/>
    <property type="match status" value="2"/>
</dbReference>
<gene>
    <name evidence="3" type="ORF">Tci_031243</name>
</gene>
<sequence length="579" mass="64578">MPNPEDITDLTTTINMALALMAKAFKLNYSTPTNNNQRISSNPRNRQIAQPSMNMGQDKQMQMNVRNQVIQNTVQNPRIQNVVNQNGLIVVPSNANQNPNGNRNLVEARAEGNATGYNGNQIRCYNYRGLGHFARNCTVKPKRSDAAYLQTQLLIAQKEEAGIQLQAKKFDLMVTTADLDEIEEVDANCIFMANLQQASASGTQTDKAPLYDSNGSAEVHNYEDCYDNEILNMFTQEEQYTELLEPISEPHQVPHNDNNVISENYMQQPMPNPKDIIDPISTMNMALALMAKAFNLNYSTPTNNNQRISSNPKNRVQNIRNQNRLIGVQRNGNQNQNGNGNLVAARAEGNAAGQNGNQIRCYNCRGVGHYAMNCTEQCEGNNSFSTFLQSGLNLWVGSAGSTSCTKMIQTKLVTKAINHPSYGKSIPQQVLHNHISDGTTEYDSFHNPKLFASARFSFFIAMVFVIKPDISFLHVFGALCYPKNDRKDIGKLGAKGDIGFFICYSADSCAFRLYNRRTKKIMETINVTIDEHSIMDFEHRSSKPGLQSMNYGQISSGLDLTYAPSTITTQQPTEEAIRT</sequence>
<dbReference type="InterPro" id="IPR001878">
    <property type="entry name" value="Znf_CCHC"/>
</dbReference>